<organism evidence="1 2">
    <name type="scientific">Noviherbaspirillum autotrophicum</name>
    <dbReference type="NCBI Taxonomy" id="709839"/>
    <lineage>
        <taxon>Bacteria</taxon>
        <taxon>Pseudomonadati</taxon>
        <taxon>Pseudomonadota</taxon>
        <taxon>Betaproteobacteria</taxon>
        <taxon>Burkholderiales</taxon>
        <taxon>Oxalobacteraceae</taxon>
        <taxon>Noviherbaspirillum</taxon>
    </lineage>
</organism>
<name>A0A0C2BNB5_9BURK</name>
<keyword evidence="2" id="KW-1185">Reference proteome</keyword>
<comment type="caution">
    <text evidence="1">The sequence shown here is derived from an EMBL/GenBank/DDBJ whole genome shotgun (WGS) entry which is preliminary data.</text>
</comment>
<proteinExistence type="predicted"/>
<sequence length="677" mass="73060">MPFTFGQVFAQGAVAATDSLVGTLSDGSTIALQVDVKAKHADGSVRHAIISGVAPKLTAGQIQSIRLVKGATASSATATTPTTLLNAGFTASVNLTVGGQVYTASADSLLKSTYSTWLSGPIAGEWLVSAPLKNAQGVAHPHLTARFAIRSYAGLNKARVDVTIENDWAYEPSPQNFTYDAQVLVGGQTAYSKSALTHFHHSRWHKQFWWGTAPQVNLSHNGAYLMASKAVPNYDPTVRISESGLADLNNKWTSSSIGPMGVGILNPGMPTAGGRPDIGPLPQWTAMYLISMDSRAKTVTLGTGDLAGSWPIHYRDKNTNRPVSIADYPYMTLLGNPGDTVNPATGKSEAFPACGGDCSTAPYNYNPDSAHQPSLAYVPYLTTGDYYYLEELQFWANWIMIRYNPYYRNFASGTLQQDEIRGQAWSLRTLGQTAYITPDSDPMKQYFVDRVNNNLNWYNTTYTNAASANKLGVIDGSGQYASGATAYTTPSGPGTGLSPWQDDFFTWAAGYLSDLGFTNATPLLKWKATFPVGRMTATGFCWIDGAAYSLSVRPSATSPLFTTLADVYQSTMRNSDGTALKNSTGALYLSQPCNSQAQADWRTQKERDNGSGYTWSVGEMDGWAWSSEGYPSNMQPALAVAATSGVPNAQTAWNTFINRTVKPDYSVAPQWAIVPRF</sequence>
<reference evidence="1 2" key="1">
    <citation type="submission" date="2014-12" db="EMBL/GenBank/DDBJ databases">
        <title>Denitrispirillum autotrophicum gen. nov., sp. nov., Denitrifying, Facultatively Autotrophic Bacteria Isolated from Rice Paddy Soil.</title>
        <authorList>
            <person name="Ishii S."/>
            <person name="Ashida N."/>
            <person name="Ohno H."/>
            <person name="Otsuka S."/>
            <person name="Yokota A."/>
            <person name="Senoo K."/>
        </authorList>
    </citation>
    <scope>NUCLEOTIDE SEQUENCE [LARGE SCALE GENOMIC DNA]</scope>
    <source>
        <strain evidence="1 2">TSA66</strain>
    </source>
</reference>
<accession>A0A0C2BNB5</accession>
<dbReference type="EMBL" id="JWJG01000028">
    <property type="protein sequence ID" value="KIF82755.1"/>
    <property type="molecule type" value="Genomic_DNA"/>
</dbReference>
<dbReference type="AlphaFoldDB" id="A0A0C2BNB5"/>
<dbReference type="Proteomes" id="UP000031572">
    <property type="component" value="Unassembled WGS sequence"/>
</dbReference>
<protein>
    <submittedName>
        <fullName evidence="1">Uncharacterized protein</fullName>
    </submittedName>
</protein>
<dbReference type="STRING" id="709839.TSA66_21075"/>
<evidence type="ECO:0000313" key="2">
    <source>
        <dbReference type="Proteomes" id="UP000031572"/>
    </source>
</evidence>
<evidence type="ECO:0000313" key="1">
    <source>
        <dbReference type="EMBL" id="KIF82755.1"/>
    </source>
</evidence>
<gene>
    <name evidence="1" type="ORF">TSA66_21075</name>
</gene>
<dbReference type="OrthoDB" id="5509507at2"/>